<dbReference type="GO" id="GO:0032993">
    <property type="term" value="C:protein-DNA complex"/>
    <property type="evidence" value="ECO:0007669"/>
    <property type="project" value="TreeGrafter"/>
</dbReference>
<keyword evidence="1" id="KW-0597">Phosphoprotein</keyword>
<name>A0A8J3IBP7_9CHLR</name>
<sequence>MQSVLGSGFVVKCVASVTEAKELLNAFVPDILISEVVVGRESGLDLCHYVRNQAGLRHLPIMLLTSQTTLHDKVAGFDAGTDDYVVKPFDGPHLQARIRLLSRIKRLEQRTSV</sequence>
<dbReference type="InterPro" id="IPR039420">
    <property type="entry name" value="WalR-like"/>
</dbReference>
<evidence type="ECO:0000259" key="7">
    <source>
        <dbReference type="PROSITE" id="PS50110"/>
    </source>
</evidence>
<evidence type="ECO:0000256" key="4">
    <source>
        <dbReference type="ARBA" id="ARBA00023125"/>
    </source>
</evidence>
<comment type="caution">
    <text evidence="8">The sequence shown here is derived from an EMBL/GenBank/DDBJ whole genome shotgun (WGS) entry which is preliminary data.</text>
</comment>
<evidence type="ECO:0000256" key="3">
    <source>
        <dbReference type="ARBA" id="ARBA00023015"/>
    </source>
</evidence>
<dbReference type="SMART" id="SM00448">
    <property type="entry name" value="REC"/>
    <property type="match status" value="1"/>
</dbReference>
<reference evidence="8" key="1">
    <citation type="submission" date="2020-10" db="EMBL/GenBank/DDBJ databases">
        <title>Taxonomic study of unclassified bacteria belonging to the class Ktedonobacteria.</title>
        <authorList>
            <person name="Yabe S."/>
            <person name="Wang C.M."/>
            <person name="Zheng Y."/>
            <person name="Sakai Y."/>
            <person name="Cavaletti L."/>
            <person name="Monciardini P."/>
            <person name="Donadio S."/>
        </authorList>
    </citation>
    <scope>NUCLEOTIDE SEQUENCE</scope>
    <source>
        <strain evidence="8">ID150040</strain>
    </source>
</reference>
<gene>
    <name evidence="8" type="ORF">KSF_014240</name>
</gene>
<organism evidence="8 9">
    <name type="scientific">Reticulibacter mediterranei</name>
    <dbReference type="NCBI Taxonomy" id="2778369"/>
    <lineage>
        <taxon>Bacteria</taxon>
        <taxon>Bacillati</taxon>
        <taxon>Chloroflexota</taxon>
        <taxon>Ktedonobacteria</taxon>
        <taxon>Ktedonobacterales</taxon>
        <taxon>Reticulibacteraceae</taxon>
        <taxon>Reticulibacter</taxon>
    </lineage>
</organism>
<feature type="domain" description="Response regulatory" evidence="7">
    <location>
        <begin position="1"/>
        <end position="102"/>
    </location>
</feature>
<keyword evidence="3" id="KW-0805">Transcription regulation</keyword>
<protein>
    <recommendedName>
        <fullName evidence="7">Response regulatory domain-containing protein</fullName>
    </recommendedName>
</protein>
<dbReference type="AlphaFoldDB" id="A0A8J3IBP7"/>
<evidence type="ECO:0000256" key="2">
    <source>
        <dbReference type="ARBA" id="ARBA00023012"/>
    </source>
</evidence>
<evidence type="ECO:0000313" key="8">
    <source>
        <dbReference type="EMBL" id="GHO91376.1"/>
    </source>
</evidence>
<proteinExistence type="predicted"/>
<keyword evidence="4" id="KW-0238">DNA-binding</keyword>
<evidence type="ECO:0000256" key="6">
    <source>
        <dbReference type="PROSITE-ProRule" id="PRU00169"/>
    </source>
</evidence>
<dbReference type="GO" id="GO:0005829">
    <property type="term" value="C:cytosol"/>
    <property type="evidence" value="ECO:0007669"/>
    <property type="project" value="TreeGrafter"/>
</dbReference>
<keyword evidence="9" id="KW-1185">Reference proteome</keyword>
<accession>A0A8J3IBP7</accession>
<dbReference type="Gene3D" id="3.40.50.2300">
    <property type="match status" value="1"/>
</dbReference>
<dbReference type="EMBL" id="BNJK01000001">
    <property type="protein sequence ID" value="GHO91376.1"/>
    <property type="molecule type" value="Genomic_DNA"/>
</dbReference>
<evidence type="ECO:0000256" key="5">
    <source>
        <dbReference type="ARBA" id="ARBA00023163"/>
    </source>
</evidence>
<keyword evidence="2" id="KW-0902">Two-component regulatory system</keyword>
<dbReference type="GO" id="GO:0006355">
    <property type="term" value="P:regulation of DNA-templated transcription"/>
    <property type="evidence" value="ECO:0007669"/>
    <property type="project" value="TreeGrafter"/>
</dbReference>
<dbReference type="InterPro" id="IPR001789">
    <property type="entry name" value="Sig_transdc_resp-reg_receiver"/>
</dbReference>
<dbReference type="Pfam" id="PF00072">
    <property type="entry name" value="Response_reg"/>
    <property type="match status" value="1"/>
</dbReference>
<dbReference type="SUPFAM" id="SSF52172">
    <property type="entry name" value="CheY-like"/>
    <property type="match status" value="1"/>
</dbReference>
<dbReference type="InterPro" id="IPR011006">
    <property type="entry name" value="CheY-like_superfamily"/>
</dbReference>
<keyword evidence="5" id="KW-0804">Transcription</keyword>
<dbReference type="PANTHER" id="PTHR48111:SF1">
    <property type="entry name" value="TWO-COMPONENT RESPONSE REGULATOR ORR33"/>
    <property type="match status" value="1"/>
</dbReference>
<dbReference type="GO" id="GO:0000976">
    <property type="term" value="F:transcription cis-regulatory region binding"/>
    <property type="evidence" value="ECO:0007669"/>
    <property type="project" value="TreeGrafter"/>
</dbReference>
<evidence type="ECO:0000313" key="9">
    <source>
        <dbReference type="Proteomes" id="UP000597444"/>
    </source>
</evidence>
<dbReference type="PANTHER" id="PTHR48111">
    <property type="entry name" value="REGULATOR OF RPOS"/>
    <property type="match status" value="1"/>
</dbReference>
<dbReference type="PROSITE" id="PS50110">
    <property type="entry name" value="RESPONSE_REGULATORY"/>
    <property type="match status" value="1"/>
</dbReference>
<evidence type="ECO:0000256" key="1">
    <source>
        <dbReference type="ARBA" id="ARBA00022553"/>
    </source>
</evidence>
<dbReference type="GO" id="GO:0000156">
    <property type="term" value="F:phosphorelay response regulator activity"/>
    <property type="evidence" value="ECO:0007669"/>
    <property type="project" value="TreeGrafter"/>
</dbReference>
<dbReference type="Proteomes" id="UP000597444">
    <property type="component" value="Unassembled WGS sequence"/>
</dbReference>
<comment type="caution">
    <text evidence="6">Lacks conserved residue(s) required for the propagation of feature annotation.</text>
</comment>